<feature type="region of interest" description="Disordered" evidence="5">
    <location>
        <begin position="671"/>
        <end position="721"/>
    </location>
</feature>
<dbReference type="PROSITE" id="PS01159">
    <property type="entry name" value="WW_DOMAIN_1"/>
    <property type="match status" value="1"/>
</dbReference>
<keyword evidence="9" id="KW-1185">Reference proteome</keyword>
<evidence type="ECO:0000313" key="8">
    <source>
        <dbReference type="EMBL" id="CCI47486.1"/>
    </source>
</evidence>
<protein>
    <recommendedName>
        <fullName evidence="10">FYVE-type domain-containing protein</fullName>
    </recommendedName>
</protein>
<dbReference type="SMART" id="SM00064">
    <property type="entry name" value="FYVE"/>
    <property type="match status" value="1"/>
</dbReference>
<dbReference type="PANTHER" id="PTHR13510">
    <property type="entry name" value="FYVE-FINGER-CONTAINING RAB5 EFFECTOR PROTEIN RABENOSYN-5-RELATED"/>
    <property type="match status" value="1"/>
</dbReference>
<dbReference type="InterPro" id="IPR052727">
    <property type="entry name" value="Rab4/Rab5_effector"/>
</dbReference>
<dbReference type="CDD" id="cd00065">
    <property type="entry name" value="FYVE_like_SF"/>
    <property type="match status" value="1"/>
</dbReference>
<dbReference type="Pfam" id="PF00397">
    <property type="entry name" value="WW"/>
    <property type="match status" value="1"/>
</dbReference>
<evidence type="ECO:0000256" key="2">
    <source>
        <dbReference type="ARBA" id="ARBA00022771"/>
    </source>
</evidence>
<feature type="compositionally biased region" description="Pro residues" evidence="5">
    <location>
        <begin position="698"/>
        <end position="707"/>
    </location>
</feature>
<dbReference type="SUPFAM" id="SSF57903">
    <property type="entry name" value="FYVE/PHD zinc finger"/>
    <property type="match status" value="1"/>
</dbReference>
<name>A0A024GKT8_9STRA</name>
<dbReference type="InterPro" id="IPR001202">
    <property type="entry name" value="WW_dom"/>
</dbReference>
<sequence>MDVFIAQPQVFLSSPSALIQSHRAPPSAPPQRPPPSAPPKRPPPPPPTSSSQIVKEAAYQIVKPTPVCSNAATSPISASSSCTAESSPLQSFTTKQADSEEENSQFQSLSQEKRNLLTRFIDESVQDAYELSQGLGRIQWYATKTREGVSICHAKADANLSIDAAVRSKCNLMASVEEILDLLTTESTEEFSGLEMIMTPQEFLDGQVLYTLHPRDRSHQNNVRFACVKWHCLKTLAPAVTTHRDYLYVELVDQFIDPTTGALVGFRLSKSIELNEIPVDDTAHLFVRARTLMLTTATAKIIAPVKGEEHTLSSSVELSSMIINDLGERLPTWLVNKMVDSAALRSARLRDHINQKKMDVFVFVRSSEMVPFCKRVCCIICTKSFSFIRKKYNCVACGDVICTQCSIHQLIVPQQYAEHIGKRKARICIQCSSRIGKKKKDSETSTCPSSVISFDEGGKIDFSRNRDSCESYVSRNSSAGARNSNGRLDGSSCHFRTGGDDDSRPSWLSVGTNTTLSMDSNASMEDSISRFCTTRDSITAPLSLTSSMDEVGKSEPLQRPTEARKHVSNVEIDLGIGRYKTKLTRTQSDLIPPSQDFARSNKMERHSERCVRNPSLPSRQYLSETGRGDNPTIELEETIPEIVMKKTTRVNLRNSISAEVIAEIDDAEVKLPHRTSIRPQRSHVPEAQLQRPKRDPPARPSAPPPRKPQLQSLSLLPETPRSSCVDFENDTAAMASLQVHLNRMTEISQSLRELNVFDKRHLQTRASTVNAFASLSKMEGIPDAVDPLSITISTSPLPALALHEVDSATLATIQQSETSPTNASYFVDGDKTFPGFLPDSAFVESLEEGELADGWKAVHSKTTGKMYFYNESHGTTSWTVPDAEPQTEDIDAAYLIL</sequence>
<evidence type="ECO:0000259" key="7">
    <source>
        <dbReference type="PROSITE" id="PS50178"/>
    </source>
</evidence>
<dbReference type="Gene3D" id="2.20.70.10">
    <property type="match status" value="1"/>
</dbReference>
<feature type="region of interest" description="Disordered" evidence="5">
    <location>
        <begin position="590"/>
        <end position="633"/>
    </location>
</feature>
<feature type="domain" description="FYVE-type" evidence="7">
    <location>
        <begin position="378"/>
        <end position="436"/>
    </location>
</feature>
<dbReference type="Gene3D" id="3.30.40.10">
    <property type="entry name" value="Zinc/RING finger domain, C3HC4 (zinc finger)"/>
    <property type="match status" value="1"/>
</dbReference>
<dbReference type="PANTHER" id="PTHR13510:SF44">
    <property type="entry name" value="RABENOSYN-5"/>
    <property type="match status" value="1"/>
</dbReference>
<dbReference type="OrthoDB" id="167052at2759"/>
<accession>A0A024GKT8</accession>
<feature type="region of interest" description="Disordered" evidence="5">
    <location>
        <begin position="14"/>
        <end position="52"/>
    </location>
</feature>
<dbReference type="InterPro" id="IPR017455">
    <property type="entry name" value="Znf_FYVE-rel"/>
</dbReference>
<dbReference type="PROSITE" id="PS50178">
    <property type="entry name" value="ZF_FYVE"/>
    <property type="match status" value="1"/>
</dbReference>
<feature type="domain" description="WW" evidence="6">
    <location>
        <begin position="849"/>
        <end position="883"/>
    </location>
</feature>
<feature type="compositionally biased region" description="Pro residues" evidence="5">
    <location>
        <begin position="26"/>
        <end position="48"/>
    </location>
</feature>
<dbReference type="Pfam" id="PF01363">
    <property type="entry name" value="FYVE"/>
    <property type="match status" value="1"/>
</dbReference>
<dbReference type="PROSITE" id="PS50020">
    <property type="entry name" value="WW_DOMAIN_2"/>
    <property type="match status" value="1"/>
</dbReference>
<evidence type="ECO:0008006" key="10">
    <source>
        <dbReference type="Google" id="ProtNLM"/>
    </source>
</evidence>
<keyword evidence="2 4" id="KW-0863">Zinc-finger</keyword>
<feature type="compositionally biased region" description="Low complexity" evidence="5">
    <location>
        <begin position="73"/>
        <end position="87"/>
    </location>
</feature>
<organism evidence="8 9">
    <name type="scientific">Albugo candida</name>
    <dbReference type="NCBI Taxonomy" id="65357"/>
    <lineage>
        <taxon>Eukaryota</taxon>
        <taxon>Sar</taxon>
        <taxon>Stramenopiles</taxon>
        <taxon>Oomycota</taxon>
        <taxon>Peronosporomycetes</taxon>
        <taxon>Albuginales</taxon>
        <taxon>Albuginaceae</taxon>
        <taxon>Albugo</taxon>
    </lineage>
</organism>
<proteinExistence type="predicted"/>
<dbReference type="Gene3D" id="3.30.530.20">
    <property type="match status" value="1"/>
</dbReference>
<dbReference type="InterPro" id="IPR013083">
    <property type="entry name" value="Znf_RING/FYVE/PHD"/>
</dbReference>
<dbReference type="AlphaFoldDB" id="A0A024GKT8"/>
<keyword evidence="3" id="KW-0862">Zinc</keyword>
<dbReference type="InParanoid" id="A0A024GKT8"/>
<keyword evidence="1" id="KW-0479">Metal-binding</keyword>
<dbReference type="InterPro" id="IPR023393">
    <property type="entry name" value="START-like_dom_sf"/>
</dbReference>
<gene>
    <name evidence="8" type="ORF">BN9_084930</name>
</gene>
<evidence type="ECO:0000259" key="6">
    <source>
        <dbReference type="PROSITE" id="PS50020"/>
    </source>
</evidence>
<evidence type="ECO:0000256" key="5">
    <source>
        <dbReference type="SAM" id="MobiDB-lite"/>
    </source>
</evidence>
<evidence type="ECO:0000313" key="9">
    <source>
        <dbReference type="Proteomes" id="UP000053237"/>
    </source>
</evidence>
<comment type="caution">
    <text evidence="8">The sequence shown here is derived from an EMBL/GenBank/DDBJ whole genome shotgun (WGS) entry which is preliminary data.</text>
</comment>
<dbReference type="InterPro" id="IPR036020">
    <property type="entry name" value="WW_dom_sf"/>
</dbReference>
<dbReference type="EMBL" id="CAIX01000172">
    <property type="protein sequence ID" value="CCI47486.1"/>
    <property type="molecule type" value="Genomic_DNA"/>
</dbReference>
<evidence type="ECO:0000256" key="3">
    <source>
        <dbReference type="ARBA" id="ARBA00022833"/>
    </source>
</evidence>
<dbReference type="InterPro" id="IPR011011">
    <property type="entry name" value="Znf_FYVE_PHD"/>
</dbReference>
<dbReference type="SUPFAM" id="SSF51045">
    <property type="entry name" value="WW domain"/>
    <property type="match status" value="1"/>
</dbReference>
<evidence type="ECO:0000256" key="1">
    <source>
        <dbReference type="ARBA" id="ARBA00022723"/>
    </source>
</evidence>
<dbReference type="Proteomes" id="UP000053237">
    <property type="component" value="Unassembled WGS sequence"/>
</dbReference>
<evidence type="ECO:0000256" key="4">
    <source>
        <dbReference type="PROSITE-ProRule" id="PRU00091"/>
    </source>
</evidence>
<dbReference type="GO" id="GO:0008270">
    <property type="term" value="F:zinc ion binding"/>
    <property type="evidence" value="ECO:0007669"/>
    <property type="project" value="UniProtKB-KW"/>
</dbReference>
<dbReference type="SMART" id="SM00456">
    <property type="entry name" value="WW"/>
    <property type="match status" value="1"/>
</dbReference>
<feature type="region of interest" description="Disordered" evidence="5">
    <location>
        <begin position="73"/>
        <end position="110"/>
    </location>
</feature>
<feature type="compositionally biased region" description="Basic and acidic residues" evidence="5">
    <location>
        <begin position="599"/>
        <end position="611"/>
    </location>
</feature>
<dbReference type="InterPro" id="IPR000306">
    <property type="entry name" value="Znf_FYVE"/>
</dbReference>
<reference evidence="8 9" key="1">
    <citation type="submission" date="2012-05" db="EMBL/GenBank/DDBJ databases">
        <title>Recombination and specialization in a pathogen metapopulation.</title>
        <authorList>
            <person name="Gardiner A."/>
            <person name="Kemen E."/>
            <person name="Schultz-Larsen T."/>
            <person name="MacLean D."/>
            <person name="Van Oosterhout C."/>
            <person name="Jones J.D.G."/>
        </authorList>
    </citation>
    <scope>NUCLEOTIDE SEQUENCE [LARGE SCALE GENOMIC DNA]</scope>
    <source>
        <strain evidence="8 9">Ac Nc2</strain>
    </source>
</reference>